<dbReference type="Pfam" id="PF02655">
    <property type="entry name" value="ATP-grasp_3"/>
    <property type="match status" value="1"/>
</dbReference>
<organism evidence="3 4">
    <name type="scientific">Marinimicrococcus flavescens</name>
    <dbReference type="NCBI Taxonomy" id="3031815"/>
    <lineage>
        <taxon>Bacteria</taxon>
        <taxon>Pseudomonadati</taxon>
        <taxon>Pseudomonadota</taxon>
        <taxon>Alphaproteobacteria</taxon>
        <taxon>Geminicoccales</taxon>
        <taxon>Geminicoccaceae</taxon>
        <taxon>Marinimicrococcus</taxon>
    </lineage>
</organism>
<dbReference type="Proteomes" id="UP001301140">
    <property type="component" value="Unassembled WGS sequence"/>
</dbReference>
<feature type="domain" description="ATP-grasp" evidence="2">
    <location>
        <begin position="133"/>
        <end position="309"/>
    </location>
</feature>
<dbReference type="GO" id="GO:0005524">
    <property type="term" value="F:ATP binding"/>
    <property type="evidence" value="ECO:0007669"/>
    <property type="project" value="UniProtKB-UniRule"/>
</dbReference>
<dbReference type="EMBL" id="JARGEQ010000025">
    <property type="protein sequence ID" value="MDF1585561.1"/>
    <property type="molecule type" value="Genomic_DNA"/>
</dbReference>
<name>A0AAP3UYN2_9PROT</name>
<comment type="caution">
    <text evidence="3">The sequence shown here is derived from an EMBL/GenBank/DDBJ whole genome shotgun (WGS) entry which is preliminary data.</text>
</comment>
<dbReference type="InterPro" id="IPR003806">
    <property type="entry name" value="ATP-grasp_PylC-type"/>
</dbReference>
<dbReference type="PROSITE" id="PS50975">
    <property type="entry name" value="ATP_GRASP"/>
    <property type="match status" value="1"/>
</dbReference>
<sequence length="333" mass="34576">MPRPLLRVAIIEWITGGGCLGEPLPPGLAAEGRLMADGLAGELVEGGCGVMLCRDPRAGPVQHGVETFPVQGPRPPWRLWERALAGCDLFWPIAPETGGALEALARLGRRHGGAVVASDSASLRITASKRRTSHVLRQAGLPAVETVPAGAPWPASAAGWVVKPDDGAGALGVRRVRGRCALPEEEAAGLVVQPWLPGAPSSLSLLCAAGKARLLACNRQLVRERPDGSLAFEGVEVGGAEERRVVLEPLAMAIAAALPGLFGPVGVDLVDGPQGPVVLEINPRLTTAWVGLAAALGRPPGPLVLDLLRRGLDAVPPLRPCRVVPVLPERSHG</sequence>
<dbReference type="Gene3D" id="3.30.470.20">
    <property type="entry name" value="ATP-grasp fold, B domain"/>
    <property type="match status" value="1"/>
</dbReference>
<keyword evidence="1" id="KW-0547">Nucleotide-binding</keyword>
<dbReference type="AlphaFoldDB" id="A0AAP3UYN2"/>
<dbReference type="GO" id="GO:0046872">
    <property type="term" value="F:metal ion binding"/>
    <property type="evidence" value="ECO:0007669"/>
    <property type="project" value="InterPro"/>
</dbReference>
<evidence type="ECO:0000313" key="4">
    <source>
        <dbReference type="Proteomes" id="UP001301140"/>
    </source>
</evidence>
<keyword evidence="4" id="KW-1185">Reference proteome</keyword>
<reference evidence="3 4" key="1">
    <citation type="submission" date="2023-03" db="EMBL/GenBank/DDBJ databases">
        <title>YIM 152171 draft genome.</title>
        <authorList>
            <person name="Yang Z."/>
        </authorList>
    </citation>
    <scope>NUCLEOTIDE SEQUENCE [LARGE SCALE GENOMIC DNA]</scope>
    <source>
        <strain evidence="3 4">YIM 152171</strain>
    </source>
</reference>
<dbReference type="SUPFAM" id="SSF56059">
    <property type="entry name" value="Glutathione synthetase ATP-binding domain-like"/>
    <property type="match status" value="1"/>
</dbReference>
<dbReference type="PIRSF" id="PIRSF016766">
    <property type="entry name" value="UCP016766_ATPgrasp"/>
    <property type="match status" value="1"/>
</dbReference>
<dbReference type="InterPro" id="IPR024710">
    <property type="entry name" value="MfnD"/>
</dbReference>
<protein>
    <submittedName>
        <fullName evidence="3">ATP-grasp domain-containing protein</fullName>
    </submittedName>
</protein>
<dbReference type="InterPro" id="IPR040803">
    <property type="entry name" value="MfnD_preATP-grasp"/>
</dbReference>
<evidence type="ECO:0000313" key="3">
    <source>
        <dbReference type="EMBL" id="MDF1585561.1"/>
    </source>
</evidence>
<dbReference type="Gene3D" id="3.40.50.11770">
    <property type="match status" value="1"/>
</dbReference>
<proteinExistence type="predicted"/>
<dbReference type="InterPro" id="IPR011761">
    <property type="entry name" value="ATP-grasp"/>
</dbReference>
<evidence type="ECO:0000256" key="1">
    <source>
        <dbReference type="PROSITE-ProRule" id="PRU00409"/>
    </source>
</evidence>
<keyword evidence="1" id="KW-0067">ATP-binding</keyword>
<dbReference type="Gene3D" id="2.30.36.100">
    <property type="match status" value="1"/>
</dbReference>
<accession>A0AAP3UYN2</accession>
<gene>
    <name evidence="3" type="ORF">PZ740_04065</name>
</gene>
<evidence type="ECO:0000259" key="2">
    <source>
        <dbReference type="PROSITE" id="PS50975"/>
    </source>
</evidence>
<dbReference type="RefSeq" id="WP_327787980.1">
    <property type="nucleotide sequence ID" value="NZ_JARGEQ010000025.1"/>
</dbReference>
<dbReference type="Pfam" id="PF18301">
    <property type="entry name" value="preATP-grasp_3"/>
    <property type="match status" value="1"/>
</dbReference>